<name>A0A172Q529_9STRE</name>
<dbReference type="GO" id="GO:0032977">
    <property type="term" value="F:membrane insertase activity"/>
    <property type="evidence" value="ECO:0007669"/>
    <property type="project" value="InterPro"/>
</dbReference>
<dbReference type="GO" id="GO:0005886">
    <property type="term" value="C:plasma membrane"/>
    <property type="evidence" value="ECO:0007669"/>
    <property type="project" value="UniProtKB-SubCell"/>
</dbReference>
<evidence type="ECO:0000256" key="13">
    <source>
        <dbReference type="SAM" id="MobiDB-lite"/>
    </source>
</evidence>
<dbReference type="EMBL" id="CP014699">
    <property type="protein sequence ID" value="AND78556.1"/>
    <property type="molecule type" value="Genomic_DNA"/>
</dbReference>
<evidence type="ECO:0000256" key="5">
    <source>
        <dbReference type="ARBA" id="ARBA00022729"/>
    </source>
</evidence>
<dbReference type="STRING" id="1811193.A0O21_00225"/>
<dbReference type="HAMAP" id="MF_01811">
    <property type="entry name" value="YidC_type2"/>
    <property type="match status" value="1"/>
</dbReference>
<dbReference type="Proteomes" id="UP000077317">
    <property type="component" value="Chromosome"/>
</dbReference>
<keyword evidence="7 12" id="KW-1133">Transmembrane helix</keyword>
<evidence type="ECO:0000256" key="12">
    <source>
        <dbReference type="HAMAP-Rule" id="MF_01811"/>
    </source>
</evidence>
<comment type="function">
    <text evidence="12">Required for the insertion and/or proper folding and/or complex formation of integral membrane proteins into the membrane. Involved in integration of membrane proteins that insert both dependently and independently of the Sec translocase complex, as well as at least some lipoproteins.</text>
</comment>
<comment type="similarity">
    <text evidence="12">Belongs to the OXA1/ALB3/YidC family. Type 2 subfamily.</text>
</comment>
<reference evidence="15 16" key="1">
    <citation type="journal article" date="2016" name="Int. J. Syst. Evol. Microbiol.">
        <title>Streptococcuspantholopis sp. nov., isolated from faeces of the Tibetan antelope (Pantholops hodgsonii).</title>
        <authorList>
            <person name="Bai X."/>
            <person name="Xiong Y."/>
            <person name="Lu S."/>
            <person name="Jin D."/>
            <person name="Lai X."/>
            <person name="Yang J."/>
            <person name="Niu L."/>
            <person name="Hu S."/>
            <person name="Meng X."/>
            <person name="Pu J."/>
            <person name="Ye C."/>
            <person name="Xu J."/>
        </authorList>
    </citation>
    <scope>NUCLEOTIDE SEQUENCE [LARGE SCALE GENOMIC DNA]</scope>
    <source>
        <strain evidence="15 16">TA 26</strain>
    </source>
</reference>
<keyword evidence="6 12" id="KW-0653">Protein transport</keyword>
<dbReference type="InterPro" id="IPR047196">
    <property type="entry name" value="YidC_ALB_C"/>
</dbReference>
<dbReference type="AlphaFoldDB" id="A0A172Q529"/>
<feature type="transmembrane region" description="Helical" evidence="12">
    <location>
        <begin position="132"/>
        <end position="155"/>
    </location>
</feature>
<dbReference type="InterPro" id="IPR028055">
    <property type="entry name" value="YidC/Oxa/ALB_C"/>
</dbReference>
<keyword evidence="9" id="KW-0564">Palmitate</keyword>
<evidence type="ECO:0000313" key="15">
    <source>
        <dbReference type="EMBL" id="AND78556.1"/>
    </source>
</evidence>
<feature type="compositionally biased region" description="Basic residues" evidence="13">
    <location>
        <begin position="293"/>
        <end position="305"/>
    </location>
</feature>
<feature type="transmembrane region" description="Helical" evidence="12">
    <location>
        <begin position="175"/>
        <end position="193"/>
    </location>
</feature>
<protein>
    <recommendedName>
        <fullName evidence="12">Membrane protein insertase YidC</fullName>
    </recommendedName>
    <alternativeName>
        <fullName evidence="12">Foldase YidC</fullName>
    </alternativeName>
    <alternativeName>
        <fullName evidence="12">Membrane integrase YidC</fullName>
    </alternativeName>
    <alternativeName>
        <fullName evidence="12">Membrane protein YidC</fullName>
    </alternativeName>
</protein>
<keyword evidence="3 12" id="KW-1003">Cell membrane</keyword>
<dbReference type="PROSITE" id="PS51257">
    <property type="entry name" value="PROKAR_LIPOPROTEIN"/>
    <property type="match status" value="1"/>
</dbReference>
<keyword evidence="8 12" id="KW-0472">Membrane</keyword>
<feature type="transmembrane region" description="Helical" evidence="12">
    <location>
        <begin position="228"/>
        <end position="248"/>
    </location>
</feature>
<evidence type="ECO:0000256" key="11">
    <source>
        <dbReference type="ARBA" id="ARBA00023288"/>
    </source>
</evidence>
<reference evidence="16" key="2">
    <citation type="submission" date="2016-03" db="EMBL/GenBank/DDBJ databases">
        <title>Streptococcus antelopensis sp. nov., isolated from the feces of the Tibetan antelope (Pantholops hodgsonii) in Hoh Xil National Nature Reserve, Qinghai, China.</title>
        <authorList>
            <person name="Bai X."/>
        </authorList>
    </citation>
    <scope>NUCLEOTIDE SEQUENCE [LARGE SCALE GENOMIC DNA]</scope>
    <source>
        <strain evidence="16">TA 26</strain>
    </source>
</reference>
<sequence>MKKNLKRILLSGTGITMLLLLSGCVGRDASGNPSGIIWDFLGRPMTTAIDYFANNMGLGYGLGIILVTIIVRTVILPLNLQQSKKASYQSEKTAYLKPIFEPINERIKNAKTQEEKLAAQSELMAAQRENGVSVLGGIGCLPLLIQMPFISALYFAAREVPNSNFLGINLAERSLVLTAIIAVLYLLQSWLSLQSVAEEQKAQMRTTMYMMPLMMVMMSISLPASVALYWFVGGIFSIAQQLITTYLIRPKLREQVEKEFKENPPKAVKSTNRPKDVTPTSAGKPQTAIAGNRNRRNAGKQKRRH</sequence>
<dbReference type="Pfam" id="PF02096">
    <property type="entry name" value="60KD_IMP"/>
    <property type="match status" value="1"/>
</dbReference>
<comment type="subcellular location">
    <subcellularLocation>
        <location evidence="1 12">Cell membrane</location>
        <topology evidence="1 12">Multi-pass membrane protein</topology>
    </subcellularLocation>
</comment>
<organism evidence="15 16">
    <name type="scientific">Streptococcus pantholopis</name>
    <dbReference type="NCBI Taxonomy" id="1811193"/>
    <lineage>
        <taxon>Bacteria</taxon>
        <taxon>Bacillati</taxon>
        <taxon>Bacillota</taxon>
        <taxon>Bacilli</taxon>
        <taxon>Lactobacillales</taxon>
        <taxon>Streptococcaceae</taxon>
        <taxon>Streptococcus</taxon>
    </lineage>
</organism>
<dbReference type="NCBIfam" id="NF002687">
    <property type="entry name" value="PRK02463.1"/>
    <property type="match status" value="1"/>
</dbReference>
<proteinExistence type="inferred from homology"/>
<keyword evidence="2 12" id="KW-0813">Transport</keyword>
<dbReference type="OrthoDB" id="9780552at2"/>
<evidence type="ECO:0000256" key="9">
    <source>
        <dbReference type="ARBA" id="ARBA00023139"/>
    </source>
</evidence>
<dbReference type="CDD" id="cd20070">
    <property type="entry name" value="5TM_YidC_Alb3"/>
    <property type="match status" value="1"/>
</dbReference>
<dbReference type="KEGG" id="spat:A0O21_00225"/>
<feature type="region of interest" description="Disordered" evidence="13">
    <location>
        <begin position="258"/>
        <end position="305"/>
    </location>
</feature>
<dbReference type="PANTHER" id="PTHR12428">
    <property type="entry name" value="OXA1"/>
    <property type="match status" value="1"/>
</dbReference>
<accession>A0A172Q529</accession>
<keyword evidence="5 12" id="KW-0732">Signal</keyword>
<dbReference type="PANTHER" id="PTHR12428:SF65">
    <property type="entry name" value="CYTOCHROME C OXIDASE ASSEMBLY PROTEIN COX18, MITOCHONDRIAL"/>
    <property type="match status" value="1"/>
</dbReference>
<evidence type="ECO:0000256" key="7">
    <source>
        <dbReference type="ARBA" id="ARBA00022989"/>
    </source>
</evidence>
<keyword evidence="4 12" id="KW-0812">Transmembrane</keyword>
<keyword evidence="10 12" id="KW-0143">Chaperone</keyword>
<evidence type="ECO:0000256" key="3">
    <source>
        <dbReference type="ARBA" id="ARBA00022475"/>
    </source>
</evidence>
<evidence type="ECO:0000256" key="2">
    <source>
        <dbReference type="ARBA" id="ARBA00022448"/>
    </source>
</evidence>
<dbReference type="InterPro" id="IPR023060">
    <property type="entry name" value="YidC/YidC1/YidC2_Firmicutes"/>
</dbReference>
<keyword evidence="16" id="KW-1185">Reference proteome</keyword>
<dbReference type="NCBIfam" id="TIGR03592">
    <property type="entry name" value="yidC_oxa1_cterm"/>
    <property type="match status" value="1"/>
</dbReference>
<dbReference type="GO" id="GO:0051205">
    <property type="term" value="P:protein insertion into membrane"/>
    <property type="evidence" value="ECO:0007669"/>
    <property type="project" value="TreeGrafter"/>
</dbReference>
<feature type="transmembrane region" description="Helical" evidence="12">
    <location>
        <begin position="60"/>
        <end position="80"/>
    </location>
</feature>
<evidence type="ECO:0000256" key="6">
    <source>
        <dbReference type="ARBA" id="ARBA00022927"/>
    </source>
</evidence>
<dbReference type="InterPro" id="IPR001708">
    <property type="entry name" value="YidC/ALB3/OXA1/COX18"/>
</dbReference>
<gene>
    <name evidence="12" type="primary">yidC</name>
    <name evidence="15" type="ORF">A0O21_00225</name>
</gene>
<dbReference type="RefSeq" id="WP_067059877.1">
    <property type="nucleotide sequence ID" value="NZ_CP014699.1"/>
</dbReference>
<evidence type="ECO:0000256" key="4">
    <source>
        <dbReference type="ARBA" id="ARBA00022692"/>
    </source>
</evidence>
<keyword evidence="11 12" id="KW-0449">Lipoprotein</keyword>
<dbReference type="GO" id="GO:0015031">
    <property type="term" value="P:protein transport"/>
    <property type="evidence" value="ECO:0007669"/>
    <property type="project" value="UniProtKB-KW"/>
</dbReference>
<evidence type="ECO:0000313" key="16">
    <source>
        <dbReference type="Proteomes" id="UP000077317"/>
    </source>
</evidence>
<evidence type="ECO:0000256" key="10">
    <source>
        <dbReference type="ARBA" id="ARBA00023186"/>
    </source>
</evidence>
<evidence type="ECO:0000256" key="8">
    <source>
        <dbReference type="ARBA" id="ARBA00023136"/>
    </source>
</evidence>
<evidence type="ECO:0000259" key="14">
    <source>
        <dbReference type="Pfam" id="PF02096"/>
    </source>
</evidence>
<feature type="domain" description="Membrane insertase YidC/Oxa/ALB C-terminal" evidence="14">
    <location>
        <begin position="60"/>
        <end position="244"/>
    </location>
</feature>
<evidence type="ECO:0000256" key="1">
    <source>
        <dbReference type="ARBA" id="ARBA00004651"/>
    </source>
</evidence>